<dbReference type="PANTHER" id="PTHR13932:SF5">
    <property type="entry name" value="RADICAL S-ADENOSYL METHIONINE DOMAIN-CONTAINING PROTEIN 1, MITOCHONDRIAL"/>
    <property type="match status" value="1"/>
</dbReference>
<keyword evidence="6" id="KW-0411">Iron-sulfur</keyword>
<evidence type="ECO:0000313" key="9">
    <source>
        <dbReference type="EMBL" id="VAW83541.1"/>
    </source>
</evidence>
<keyword evidence="7" id="KW-0143">Chaperone</keyword>
<dbReference type="InterPro" id="IPR004559">
    <property type="entry name" value="HemW-like"/>
</dbReference>
<dbReference type="Pfam" id="PF04055">
    <property type="entry name" value="Radical_SAM"/>
    <property type="match status" value="1"/>
</dbReference>
<evidence type="ECO:0000256" key="7">
    <source>
        <dbReference type="ARBA" id="ARBA00023186"/>
    </source>
</evidence>
<keyword evidence="2" id="KW-0349">Heme</keyword>
<dbReference type="Pfam" id="PF06969">
    <property type="entry name" value="HemN_C"/>
    <property type="match status" value="1"/>
</dbReference>
<comment type="similarity">
    <text evidence="1">Belongs to the anaerobic coproporphyrinogen-III oxidase family. HemW subfamily.</text>
</comment>
<dbReference type="GO" id="GO:0004109">
    <property type="term" value="F:coproporphyrinogen oxidase activity"/>
    <property type="evidence" value="ECO:0007669"/>
    <property type="project" value="InterPro"/>
</dbReference>
<dbReference type="SMART" id="SM00729">
    <property type="entry name" value="Elp3"/>
    <property type="match status" value="1"/>
</dbReference>
<reference evidence="9" key="1">
    <citation type="submission" date="2018-06" db="EMBL/GenBank/DDBJ databases">
        <authorList>
            <person name="Zhirakovskaya E."/>
        </authorList>
    </citation>
    <scope>NUCLEOTIDE SEQUENCE</scope>
</reference>
<dbReference type="AlphaFoldDB" id="A0A3B0YVW5"/>
<name>A0A3B0YVW5_9ZZZZ</name>
<dbReference type="Gene3D" id="3.20.20.70">
    <property type="entry name" value="Aldolase class I"/>
    <property type="match status" value="1"/>
</dbReference>
<dbReference type="GO" id="GO:0006779">
    <property type="term" value="P:porphyrin-containing compound biosynthetic process"/>
    <property type="evidence" value="ECO:0007669"/>
    <property type="project" value="InterPro"/>
</dbReference>
<protein>
    <submittedName>
        <fullName evidence="9">Radical SAM family enzyme, similar to coproporphyrinogen III oxidase, oxygen-independent, clustered with nucleoside-triphosphatase RdgB</fullName>
    </submittedName>
</protein>
<dbReference type="GO" id="GO:0046872">
    <property type="term" value="F:metal ion binding"/>
    <property type="evidence" value="ECO:0007669"/>
    <property type="project" value="UniProtKB-KW"/>
</dbReference>
<dbReference type="SFLD" id="SFLDS00029">
    <property type="entry name" value="Radical_SAM"/>
    <property type="match status" value="1"/>
</dbReference>
<dbReference type="InterPro" id="IPR034505">
    <property type="entry name" value="Coproporphyrinogen-III_oxidase"/>
</dbReference>
<accession>A0A3B0YVW5</accession>
<dbReference type="EMBL" id="UOFO01000008">
    <property type="protein sequence ID" value="VAW83541.1"/>
    <property type="molecule type" value="Genomic_DNA"/>
</dbReference>
<proteinExistence type="inferred from homology"/>
<dbReference type="SFLD" id="SFLDF00288">
    <property type="entry name" value="HemN-like__clustered_with_nucl"/>
    <property type="match status" value="1"/>
</dbReference>
<feature type="domain" description="Radical SAM core" evidence="8">
    <location>
        <begin position="7"/>
        <end position="240"/>
    </location>
</feature>
<dbReference type="SFLD" id="SFLDF00562">
    <property type="entry name" value="HemN-like__clustered_with_heat"/>
    <property type="match status" value="1"/>
</dbReference>
<keyword evidence="4" id="KW-0479">Metal-binding</keyword>
<keyword evidence="5" id="KW-0408">Iron</keyword>
<sequence length="386" mass="43674">MAMIQQFQATPPLSLYIHIPWCIRKCPYCDFNSHEKRDRIPEREYLQALTTDLEQSLPLIWGRSVQSVFIGGGTPSLLSPEFYDQLFSNIRARLSIIPSAEITMEANPGATDTGKLQDFRDIGINRLSIGVQSFDDTTLEKLGRIHTAADAIKTIEAAHYAGFESINTDLMFGLPGQNEDLAHKDIATALALEPQHLSYYQLTLEPNTAFYHNPPRLPYEDDIAAIQHQGWTLLGKKGYEQYEVSAFSKPQQQCQHNLNYWQFGDYLGIGAGAHGKLTQGAEQCIYRTTKPRSPKSYIATQSYLESYSKVTPAELPLEFAMNAFRLTKGFAPQLFTERTGLAINTIEQELREAEKRDLIEWTIKLIQPTKLGKTYLNDLLALFLNE</sequence>
<dbReference type="SFLD" id="SFLDG01065">
    <property type="entry name" value="anaerobic_coproporphyrinogen-I"/>
    <property type="match status" value="1"/>
</dbReference>
<organism evidence="9">
    <name type="scientific">hydrothermal vent metagenome</name>
    <dbReference type="NCBI Taxonomy" id="652676"/>
    <lineage>
        <taxon>unclassified sequences</taxon>
        <taxon>metagenomes</taxon>
        <taxon>ecological metagenomes</taxon>
    </lineage>
</organism>
<dbReference type="InterPro" id="IPR007197">
    <property type="entry name" value="rSAM"/>
</dbReference>
<evidence type="ECO:0000259" key="8">
    <source>
        <dbReference type="PROSITE" id="PS51918"/>
    </source>
</evidence>
<dbReference type="InterPro" id="IPR058240">
    <property type="entry name" value="rSAM_sf"/>
</dbReference>
<dbReference type="PANTHER" id="PTHR13932">
    <property type="entry name" value="COPROPORPHYRINIGEN III OXIDASE"/>
    <property type="match status" value="1"/>
</dbReference>
<dbReference type="InterPro" id="IPR010723">
    <property type="entry name" value="HemN_C"/>
</dbReference>
<dbReference type="PROSITE" id="PS51918">
    <property type="entry name" value="RADICAL_SAM"/>
    <property type="match status" value="1"/>
</dbReference>
<evidence type="ECO:0000256" key="1">
    <source>
        <dbReference type="ARBA" id="ARBA00006100"/>
    </source>
</evidence>
<gene>
    <name evidence="9" type="ORF">MNBD_GAMMA16-259</name>
</gene>
<dbReference type="SUPFAM" id="SSF102114">
    <property type="entry name" value="Radical SAM enzymes"/>
    <property type="match status" value="1"/>
</dbReference>
<dbReference type="InterPro" id="IPR006638">
    <property type="entry name" value="Elp3/MiaA/NifB-like_rSAM"/>
</dbReference>
<evidence type="ECO:0000256" key="5">
    <source>
        <dbReference type="ARBA" id="ARBA00023004"/>
    </source>
</evidence>
<dbReference type="GO" id="GO:0005737">
    <property type="term" value="C:cytoplasm"/>
    <property type="evidence" value="ECO:0007669"/>
    <property type="project" value="InterPro"/>
</dbReference>
<dbReference type="NCBIfam" id="TIGR00539">
    <property type="entry name" value="hemN_rel"/>
    <property type="match status" value="1"/>
</dbReference>
<dbReference type="GO" id="GO:0051539">
    <property type="term" value="F:4 iron, 4 sulfur cluster binding"/>
    <property type="evidence" value="ECO:0007669"/>
    <property type="project" value="InterPro"/>
</dbReference>
<evidence type="ECO:0000256" key="3">
    <source>
        <dbReference type="ARBA" id="ARBA00022691"/>
    </source>
</evidence>
<keyword evidence="3" id="KW-0949">S-adenosyl-L-methionine</keyword>
<evidence type="ECO:0000256" key="4">
    <source>
        <dbReference type="ARBA" id="ARBA00022723"/>
    </source>
</evidence>
<dbReference type="InterPro" id="IPR013785">
    <property type="entry name" value="Aldolase_TIM"/>
</dbReference>
<evidence type="ECO:0000256" key="6">
    <source>
        <dbReference type="ARBA" id="ARBA00023014"/>
    </source>
</evidence>
<evidence type="ECO:0000256" key="2">
    <source>
        <dbReference type="ARBA" id="ARBA00022617"/>
    </source>
</evidence>
<dbReference type="CDD" id="cd01335">
    <property type="entry name" value="Radical_SAM"/>
    <property type="match status" value="1"/>
</dbReference>